<reference evidence="2 3" key="1">
    <citation type="submission" date="2023-03" db="EMBL/GenBank/DDBJ databases">
        <title>Genome sequence of Lichtheimia ornata CBS 291.66.</title>
        <authorList>
            <person name="Mohabir J.T."/>
            <person name="Shea T.P."/>
            <person name="Kurbessoian T."/>
            <person name="Berby B."/>
            <person name="Fontaine J."/>
            <person name="Livny J."/>
            <person name="Gnirke A."/>
            <person name="Stajich J.E."/>
            <person name="Cuomo C.A."/>
        </authorList>
    </citation>
    <scope>NUCLEOTIDE SEQUENCE [LARGE SCALE GENOMIC DNA]</scope>
    <source>
        <strain evidence="2">CBS 291.66</strain>
    </source>
</reference>
<organism evidence="2 3">
    <name type="scientific">Lichtheimia ornata</name>
    <dbReference type="NCBI Taxonomy" id="688661"/>
    <lineage>
        <taxon>Eukaryota</taxon>
        <taxon>Fungi</taxon>
        <taxon>Fungi incertae sedis</taxon>
        <taxon>Mucoromycota</taxon>
        <taxon>Mucoromycotina</taxon>
        <taxon>Mucoromycetes</taxon>
        <taxon>Mucorales</taxon>
        <taxon>Lichtheimiaceae</taxon>
        <taxon>Lichtheimia</taxon>
    </lineage>
</organism>
<feature type="region of interest" description="Disordered" evidence="1">
    <location>
        <begin position="1"/>
        <end position="71"/>
    </location>
</feature>
<sequence length="389" mass="45692">MSNAARSVESHGIPNASDLSTTVSSNESRPNEVNDLGNVPHFTSQTLPPAQRHSRQDEQENDYYTSDEEFPEITEEEVEIWSRVERKRFHYRSFPQRDEYLLQQTLLLRPFEAPTPKERAEKWQLVATRCDETMKKLPENATGLYNFYFGHHAKQRFRVLMEAHYGLLNSSSNPMFISIYGEYSNIKSLMEKAYDAYLLAGCRPGKNASFASKRTTSSAKRRRVDLGQGKMEDDDSLTKLCKESRDILNSIKSILVTQRDVANDNCEQQQKSVAKMLESNQRRIEDTLDGHVHMVERIKDVVEQERHHISENLCKYEEQLSNEFKKQETWMKDWVEAQRSRQQEWAELYQSWMDMQKEMAAMLRHMVEMQDQAETNRMSFLREMFDAKK</sequence>
<protein>
    <submittedName>
        <fullName evidence="2">Uncharacterized protein</fullName>
    </submittedName>
</protein>
<feature type="compositionally biased region" description="Polar residues" evidence="1">
    <location>
        <begin position="17"/>
        <end position="28"/>
    </location>
</feature>
<dbReference type="AlphaFoldDB" id="A0AAD7V1I3"/>
<dbReference type="GeneID" id="83215265"/>
<keyword evidence="3" id="KW-1185">Reference proteome</keyword>
<dbReference type="RefSeq" id="XP_058341448.1">
    <property type="nucleotide sequence ID" value="XM_058487870.1"/>
</dbReference>
<gene>
    <name evidence="2" type="ORF">O0I10_007858</name>
</gene>
<accession>A0AAD7V1I3</accession>
<proteinExistence type="predicted"/>
<dbReference type="Proteomes" id="UP001234581">
    <property type="component" value="Unassembled WGS sequence"/>
</dbReference>
<comment type="caution">
    <text evidence="2">The sequence shown here is derived from an EMBL/GenBank/DDBJ whole genome shotgun (WGS) entry which is preliminary data.</text>
</comment>
<name>A0AAD7V1I3_9FUNG</name>
<evidence type="ECO:0000313" key="2">
    <source>
        <dbReference type="EMBL" id="KAJ8656535.1"/>
    </source>
</evidence>
<dbReference type="EMBL" id="JARTCD010000039">
    <property type="protein sequence ID" value="KAJ8656535.1"/>
    <property type="molecule type" value="Genomic_DNA"/>
</dbReference>
<evidence type="ECO:0000256" key="1">
    <source>
        <dbReference type="SAM" id="MobiDB-lite"/>
    </source>
</evidence>
<evidence type="ECO:0000313" key="3">
    <source>
        <dbReference type="Proteomes" id="UP001234581"/>
    </source>
</evidence>
<feature type="compositionally biased region" description="Acidic residues" evidence="1">
    <location>
        <begin position="59"/>
        <end position="71"/>
    </location>
</feature>